<keyword evidence="2" id="KW-1015">Disulfide bond</keyword>
<dbReference type="SMART" id="SM00060">
    <property type="entry name" value="FN3"/>
    <property type="match status" value="4"/>
</dbReference>
<dbReference type="PANTHER" id="PTHR46708:SF2">
    <property type="entry name" value="FIBRONECTIN TYPE-III DOMAIN-CONTAINING PROTEIN"/>
    <property type="match status" value="1"/>
</dbReference>
<evidence type="ECO:0000259" key="5">
    <source>
        <dbReference type="PROSITE" id="PS50853"/>
    </source>
</evidence>
<dbReference type="PROSITE" id="PS00010">
    <property type="entry name" value="ASX_HYDROXYL"/>
    <property type="match status" value="1"/>
</dbReference>
<feature type="domain" description="Fibronectin type-III" evidence="5">
    <location>
        <begin position="17"/>
        <end position="106"/>
    </location>
</feature>
<dbReference type="Gene3D" id="2.10.25.10">
    <property type="entry name" value="Laminin"/>
    <property type="match status" value="1"/>
</dbReference>
<dbReference type="SMART" id="SM00179">
    <property type="entry name" value="EGF_CA"/>
    <property type="match status" value="1"/>
</dbReference>
<dbReference type="Gene3D" id="2.60.40.10">
    <property type="entry name" value="Immunoglobulins"/>
    <property type="match status" value="4"/>
</dbReference>
<keyword evidence="3" id="KW-0245">EGF-like domain</keyword>
<dbReference type="GO" id="GO:0005509">
    <property type="term" value="F:calcium ion binding"/>
    <property type="evidence" value="ECO:0007669"/>
    <property type="project" value="InterPro"/>
</dbReference>
<sequence length="894" mass="99535">MRKYQQSLTCFSSAPETPGAIEVKSVDSRSAVLDWQREHRGYLDGFYLETVPPEGEMIQPKRSTDKQREVAGLKPGKKYTVKVHSTAYGLLSFRPSERSIITLPEAPLGDLVVISRDPVNVTLSWTPPDGEATMYQILYYPTDSDARKLKELSINSTITLTNLDPGTQYNFEIETISNGLHSEGAIYDPIATPPQAIDDLVVIEKDFTSVSIGWTHPNAEKVKFVVDYSPNSRKSWPLGPFIITDTLAAVDGLEPGRTYTFSVYAVANNVESEAKKIKVKLPVPESPSQVEVTNVGHTDFEITWESPYEDATYTIDVLSVSGGHVDNFPISTSELGYHVTGLEQGEIYSVTVSTVLDGYKTDKTAMQVETYATTTDTMLFVSNSEIGMDIIGATMDTFSSFVTSSINEEQSIARSESPVSLKAASLLSIDVEPEPYHFSNDKYAVLSVTITAKPSVLAPSKLNQFFKDWNNDDSDTEYFFGPIDTDLNECKMRNVCSANSKCIDKRILYTCVCNEGYLDKTNEATIQSGVQIEGQVCLADLEDNCVNTDWKFQRQGYVVVRRKMPDLAEFSICFKMTLNSVKLQGTIFSYRHEESKLLMYQNKNRLIINSNENEMYEIASYFEQDVEYFICLSANDESIKFMVNGETMQSLKPENSVKLIGGGKVQVSHDSECNRKCERTRGDLDARIEDFTIWNEAKTSEQLRNFAEGDCLTNGVMTLEEEATQTLGPILDRPQQESVDDLFHNLVIPTLVPTGAGDFANLATRRWTTPASLIQHQPINSIIATEPPPIWRGEDSESEETIDLAEAPRPNFRPAPLPDVQVSIDSLINTPVAPIHGGDLTGLKTHCHPDNMTIVAEKSLIDEYEEKYGALALSDPSCGRRTQGSFNHQIIVVE</sequence>
<evidence type="ECO:0000313" key="6">
    <source>
        <dbReference type="EMBL" id="CBY22046.1"/>
    </source>
</evidence>
<dbReference type="SUPFAM" id="SSF57196">
    <property type="entry name" value="EGF/Laminin"/>
    <property type="match status" value="1"/>
</dbReference>
<dbReference type="InterPro" id="IPR036116">
    <property type="entry name" value="FN3_sf"/>
</dbReference>
<dbReference type="SUPFAM" id="SSF49265">
    <property type="entry name" value="Fibronectin type III"/>
    <property type="match status" value="2"/>
</dbReference>
<dbReference type="PROSITE" id="PS50853">
    <property type="entry name" value="FN3"/>
    <property type="match status" value="3"/>
</dbReference>
<dbReference type="PANTHER" id="PTHR46708">
    <property type="entry name" value="TENASCIN"/>
    <property type="match status" value="1"/>
</dbReference>
<reference evidence="6" key="1">
    <citation type="journal article" date="2010" name="Science">
        <title>Plasticity of animal genome architecture unmasked by rapid evolution of a pelagic tunicate.</title>
        <authorList>
            <person name="Denoeud F."/>
            <person name="Henriet S."/>
            <person name="Mungpakdee S."/>
            <person name="Aury J.M."/>
            <person name="Da Silva C."/>
            <person name="Brinkmann H."/>
            <person name="Mikhaleva J."/>
            <person name="Olsen L.C."/>
            <person name="Jubin C."/>
            <person name="Canestro C."/>
            <person name="Bouquet J.M."/>
            <person name="Danks G."/>
            <person name="Poulain J."/>
            <person name="Campsteijn C."/>
            <person name="Adamski M."/>
            <person name="Cross I."/>
            <person name="Yadetie F."/>
            <person name="Muffato M."/>
            <person name="Louis A."/>
            <person name="Butcher S."/>
            <person name="Tsagkogeorga G."/>
            <person name="Konrad A."/>
            <person name="Singh S."/>
            <person name="Jensen M.F."/>
            <person name="Cong E.H."/>
            <person name="Eikeseth-Otteraa H."/>
            <person name="Noel B."/>
            <person name="Anthouard V."/>
            <person name="Porcel B.M."/>
            <person name="Kachouri-Lafond R."/>
            <person name="Nishino A."/>
            <person name="Ugolini M."/>
            <person name="Chourrout P."/>
            <person name="Nishida H."/>
            <person name="Aasland R."/>
            <person name="Huzurbazar S."/>
            <person name="Westhof E."/>
            <person name="Delsuc F."/>
            <person name="Lehrach H."/>
            <person name="Reinhardt R."/>
            <person name="Weissenbach J."/>
            <person name="Roy S.W."/>
            <person name="Artiguenave F."/>
            <person name="Postlethwait J.H."/>
            <person name="Manak J.R."/>
            <person name="Thompson E.M."/>
            <person name="Jaillon O."/>
            <person name="Du Pasquier L."/>
            <person name="Boudinot P."/>
            <person name="Liberles D.A."/>
            <person name="Volff J.N."/>
            <person name="Philippe H."/>
            <person name="Lenhard B."/>
            <person name="Roest Crollius H."/>
            <person name="Wincker P."/>
            <person name="Chourrout D."/>
        </authorList>
    </citation>
    <scope>NUCLEOTIDE SEQUENCE [LARGE SCALE GENOMIC DNA]</scope>
</reference>
<name>E4WXF4_OIKDI</name>
<organism evidence="6">
    <name type="scientific">Oikopleura dioica</name>
    <name type="common">Tunicate</name>
    <dbReference type="NCBI Taxonomy" id="34765"/>
    <lineage>
        <taxon>Eukaryota</taxon>
        <taxon>Metazoa</taxon>
        <taxon>Chordata</taxon>
        <taxon>Tunicata</taxon>
        <taxon>Appendicularia</taxon>
        <taxon>Copelata</taxon>
        <taxon>Oikopleuridae</taxon>
        <taxon>Oikopleura</taxon>
    </lineage>
</organism>
<feature type="domain" description="Fibronectin type-III" evidence="5">
    <location>
        <begin position="196"/>
        <end position="286"/>
    </location>
</feature>
<dbReference type="InterPro" id="IPR001881">
    <property type="entry name" value="EGF-like_Ca-bd_dom"/>
</dbReference>
<evidence type="ECO:0000259" key="4">
    <source>
        <dbReference type="PROSITE" id="PS50026"/>
    </source>
</evidence>
<dbReference type="InterPro" id="IPR003961">
    <property type="entry name" value="FN3_dom"/>
</dbReference>
<dbReference type="OrthoDB" id="10253954at2759"/>
<keyword evidence="7" id="KW-1185">Reference proteome</keyword>
<evidence type="ECO:0000256" key="1">
    <source>
        <dbReference type="ARBA" id="ARBA00022737"/>
    </source>
</evidence>
<dbReference type="Pfam" id="PF00041">
    <property type="entry name" value="fn3"/>
    <property type="match status" value="4"/>
</dbReference>
<comment type="caution">
    <text evidence="3">Lacks conserved residue(s) required for the propagation of feature annotation.</text>
</comment>
<evidence type="ECO:0000256" key="2">
    <source>
        <dbReference type="ARBA" id="ARBA00023157"/>
    </source>
</evidence>
<dbReference type="CDD" id="cd00054">
    <property type="entry name" value="EGF_CA"/>
    <property type="match status" value="1"/>
</dbReference>
<gene>
    <name evidence="6" type="ORF">GSOID_T00011588001</name>
</gene>
<keyword evidence="1" id="KW-0677">Repeat</keyword>
<accession>E4WXF4</accession>
<feature type="domain" description="EGF-like" evidence="4">
    <location>
        <begin position="486"/>
        <end position="523"/>
    </location>
</feature>
<dbReference type="InterPro" id="IPR050991">
    <property type="entry name" value="ECM_Regulatory_Proteins"/>
</dbReference>
<dbReference type="SUPFAM" id="SSF49899">
    <property type="entry name" value="Concanavalin A-like lectins/glucanases"/>
    <property type="match status" value="1"/>
</dbReference>
<dbReference type="Proteomes" id="UP000001307">
    <property type="component" value="Unassembled WGS sequence"/>
</dbReference>
<dbReference type="InterPro" id="IPR018097">
    <property type="entry name" value="EGF_Ca-bd_CS"/>
</dbReference>
<proteinExistence type="predicted"/>
<dbReference type="PROSITE" id="PS50026">
    <property type="entry name" value="EGF_3"/>
    <property type="match status" value="1"/>
</dbReference>
<protein>
    <submittedName>
        <fullName evidence="6">Uncharacterized protein</fullName>
    </submittedName>
</protein>
<evidence type="ECO:0000313" key="7">
    <source>
        <dbReference type="Proteomes" id="UP000001307"/>
    </source>
</evidence>
<dbReference type="InParanoid" id="E4WXF4"/>
<dbReference type="Gene3D" id="2.60.120.200">
    <property type="match status" value="1"/>
</dbReference>
<dbReference type="PROSITE" id="PS01187">
    <property type="entry name" value="EGF_CA"/>
    <property type="match status" value="1"/>
</dbReference>
<dbReference type="InterPro" id="IPR000742">
    <property type="entry name" value="EGF"/>
</dbReference>
<dbReference type="CDD" id="cd00063">
    <property type="entry name" value="FN3"/>
    <property type="match status" value="4"/>
</dbReference>
<dbReference type="InterPro" id="IPR013320">
    <property type="entry name" value="ConA-like_dom_sf"/>
</dbReference>
<evidence type="ECO:0000256" key="3">
    <source>
        <dbReference type="PROSITE-ProRule" id="PRU00076"/>
    </source>
</evidence>
<dbReference type="EMBL" id="FN653018">
    <property type="protein sequence ID" value="CBY22046.1"/>
    <property type="molecule type" value="Genomic_DNA"/>
</dbReference>
<dbReference type="AlphaFoldDB" id="E4WXF4"/>
<dbReference type="InterPro" id="IPR000152">
    <property type="entry name" value="EGF-type_Asp/Asn_hydroxyl_site"/>
</dbReference>
<feature type="domain" description="Fibronectin type-III" evidence="5">
    <location>
        <begin position="107"/>
        <end position="195"/>
    </location>
</feature>
<dbReference type="InterPro" id="IPR013783">
    <property type="entry name" value="Ig-like_fold"/>
</dbReference>